<comment type="caution">
    <text evidence="7">The sequence shown here is derived from an EMBL/GenBank/DDBJ whole genome shotgun (WGS) entry which is preliminary data.</text>
</comment>
<feature type="domain" description="HTH luxR-type" evidence="5">
    <location>
        <begin position="127"/>
        <end position="191"/>
    </location>
</feature>
<evidence type="ECO:0000259" key="5">
    <source>
        <dbReference type="PROSITE" id="PS50043"/>
    </source>
</evidence>
<keyword evidence="4" id="KW-0597">Phosphoprotein</keyword>
<dbReference type="Pfam" id="PF00072">
    <property type="entry name" value="Response_reg"/>
    <property type="match status" value="1"/>
</dbReference>
<dbReference type="SMART" id="SM00421">
    <property type="entry name" value="HTH_LUXR"/>
    <property type="match status" value="1"/>
</dbReference>
<dbReference type="EMBL" id="BDCO01000002">
    <property type="protein sequence ID" value="GAT34368.1"/>
    <property type="molecule type" value="Genomic_DNA"/>
</dbReference>
<dbReference type="GO" id="GO:0003677">
    <property type="term" value="F:DNA binding"/>
    <property type="evidence" value="ECO:0007669"/>
    <property type="project" value="UniProtKB-KW"/>
</dbReference>
<dbReference type="PROSITE" id="PS00622">
    <property type="entry name" value="HTH_LUXR_1"/>
    <property type="match status" value="1"/>
</dbReference>
<dbReference type="Gene3D" id="3.40.50.2300">
    <property type="match status" value="1"/>
</dbReference>
<dbReference type="InterPro" id="IPR011006">
    <property type="entry name" value="CheY-like_superfamily"/>
</dbReference>
<dbReference type="InParanoid" id="A0A146GCU9"/>
<dbReference type="PRINTS" id="PR00038">
    <property type="entry name" value="HTHLUXR"/>
</dbReference>
<proteinExistence type="predicted"/>
<reference evidence="8" key="1">
    <citation type="journal article" date="2017" name="Genome Announc.">
        <title>Draft Genome Sequence of Terrimicrobium sacchariphilum NM-5T, a Facultative Anaerobic Soil Bacterium of the Class Spartobacteria.</title>
        <authorList>
            <person name="Qiu Y.L."/>
            <person name="Tourlousse D.M."/>
            <person name="Matsuura N."/>
            <person name="Ohashi A."/>
            <person name="Sekiguchi Y."/>
        </authorList>
    </citation>
    <scope>NUCLEOTIDE SEQUENCE [LARGE SCALE GENOMIC DNA]</scope>
    <source>
        <strain evidence="8">NM-5</strain>
    </source>
</reference>
<dbReference type="Gene3D" id="1.10.10.10">
    <property type="entry name" value="Winged helix-like DNA-binding domain superfamily/Winged helix DNA-binding domain"/>
    <property type="match status" value="1"/>
</dbReference>
<dbReference type="InterPro" id="IPR016032">
    <property type="entry name" value="Sig_transdc_resp-reg_C-effctor"/>
</dbReference>
<evidence type="ECO:0000256" key="3">
    <source>
        <dbReference type="ARBA" id="ARBA00023163"/>
    </source>
</evidence>
<dbReference type="OrthoDB" id="188755at2"/>
<dbReference type="GO" id="GO:0000160">
    <property type="term" value="P:phosphorelay signal transduction system"/>
    <property type="evidence" value="ECO:0007669"/>
    <property type="project" value="InterPro"/>
</dbReference>
<protein>
    <submittedName>
        <fullName evidence="7">DNA-binding response regulator, NarL/FixJ family</fullName>
    </submittedName>
</protein>
<evidence type="ECO:0000256" key="1">
    <source>
        <dbReference type="ARBA" id="ARBA00023015"/>
    </source>
</evidence>
<dbReference type="Proteomes" id="UP000076023">
    <property type="component" value="Unassembled WGS sequence"/>
</dbReference>
<accession>A0A146GCU9</accession>
<dbReference type="GO" id="GO:0006355">
    <property type="term" value="P:regulation of DNA-templated transcription"/>
    <property type="evidence" value="ECO:0007669"/>
    <property type="project" value="InterPro"/>
</dbReference>
<evidence type="ECO:0000313" key="8">
    <source>
        <dbReference type="Proteomes" id="UP000076023"/>
    </source>
</evidence>
<keyword evidence="1" id="KW-0805">Transcription regulation</keyword>
<dbReference type="PROSITE" id="PS50043">
    <property type="entry name" value="HTH_LUXR_2"/>
    <property type="match status" value="1"/>
</dbReference>
<gene>
    <name evidence="7" type="ORF">TSACC_22793</name>
</gene>
<dbReference type="CDD" id="cd00156">
    <property type="entry name" value="REC"/>
    <property type="match status" value="1"/>
</dbReference>
<evidence type="ECO:0000313" key="7">
    <source>
        <dbReference type="EMBL" id="GAT34368.1"/>
    </source>
</evidence>
<dbReference type="PANTHER" id="PTHR43214">
    <property type="entry name" value="TWO-COMPONENT RESPONSE REGULATOR"/>
    <property type="match status" value="1"/>
</dbReference>
<dbReference type="SMART" id="SM00448">
    <property type="entry name" value="REC"/>
    <property type="match status" value="1"/>
</dbReference>
<dbReference type="SUPFAM" id="SSF52172">
    <property type="entry name" value="CheY-like"/>
    <property type="match status" value="1"/>
</dbReference>
<dbReference type="InterPro" id="IPR000792">
    <property type="entry name" value="Tscrpt_reg_LuxR_C"/>
</dbReference>
<dbReference type="PANTHER" id="PTHR43214:SF41">
    <property type="entry name" value="NITRATE_NITRITE RESPONSE REGULATOR PROTEIN NARP"/>
    <property type="match status" value="1"/>
</dbReference>
<feature type="modified residue" description="4-aspartylphosphate" evidence="4">
    <location>
        <position position="56"/>
    </location>
</feature>
<dbReference type="AlphaFoldDB" id="A0A146GCU9"/>
<organism evidence="7 8">
    <name type="scientific">Terrimicrobium sacchariphilum</name>
    <dbReference type="NCBI Taxonomy" id="690879"/>
    <lineage>
        <taxon>Bacteria</taxon>
        <taxon>Pseudomonadati</taxon>
        <taxon>Verrucomicrobiota</taxon>
        <taxon>Terrimicrobiia</taxon>
        <taxon>Terrimicrobiales</taxon>
        <taxon>Terrimicrobiaceae</taxon>
        <taxon>Terrimicrobium</taxon>
    </lineage>
</organism>
<keyword evidence="3" id="KW-0804">Transcription</keyword>
<dbReference type="STRING" id="690879.TSACC_22793"/>
<sequence length="193" mass="21477">MKSLSLLLVEDQVMFLDLLQSMLKTIRAIDRVGTACTLGDARDLCVTHDYDLIISDYMLPDGSAHDLIRDVHRLKPDQDFIILSALPVPEGISENGSPRVYWIDKNNTFHSLKDRIDSLFGSRVKGDDLPVSRLTGREREVLQLIGGGFTSKEIAGRLALSVQTIETHRKSIAKKLGMSGAELVSYGTIFFRS</sequence>
<dbReference type="RefSeq" id="WP_075080003.1">
    <property type="nucleotide sequence ID" value="NZ_BDCO01000002.1"/>
</dbReference>
<dbReference type="InterPro" id="IPR036388">
    <property type="entry name" value="WH-like_DNA-bd_sf"/>
</dbReference>
<dbReference type="Pfam" id="PF00196">
    <property type="entry name" value="GerE"/>
    <property type="match status" value="1"/>
</dbReference>
<name>A0A146GCU9_TERSA</name>
<evidence type="ECO:0000256" key="2">
    <source>
        <dbReference type="ARBA" id="ARBA00023125"/>
    </source>
</evidence>
<keyword evidence="2 7" id="KW-0238">DNA-binding</keyword>
<dbReference type="PROSITE" id="PS50110">
    <property type="entry name" value="RESPONSE_REGULATORY"/>
    <property type="match status" value="1"/>
</dbReference>
<feature type="domain" description="Response regulatory" evidence="6">
    <location>
        <begin position="5"/>
        <end position="120"/>
    </location>
</feature>
<dbReference type="InterPro" id="IPR001789">
    <property type="entry name" value="Sig_transdc_resp-reg_receiver"/>
</dbReference>
<dbReference type="CDD" id="cd06170">
    <property type="entry name" value="LuxR_C_like"/>
    <property type="match status" value="1"/>
</dbReference>
<keyword evidence="8" id="KW-1185">Reference proteome</keyword>
<dbReference type="InterPro" id="IPR039420">
    <property type="entry name" value="WalR-like"/>
</dbReference>
<dbReference type="SUPFAM" id="SSF46894">
    <property type="entry name" value="C-terminal effector domain of the bipartite response regulators"/>
    <property type="match status" value="1"/>
</dbReference>
<evidence type="ECO:0000256" key="4">
    <source>
        <dbReference type="PROSITE-ProRule" id="PRU00169"/>
    </source>
</evidence>
<evidence type="ECO:0000259" key="6">
    <source>
        <dbReference type="PROSITE" id="PS50110"/>
    </source>
</evidence>